<keyword evidence="2" id="KW-1185">Reference proteome</keyword>
<evidence type="ECO:0000313" key="1">
    <source>
        <dbReference type="EnsemblMetazoa" id="PPA43856.1"/>
    </source>
</evidence>
<dbReference type="AlphaFoldDB" id="A0A2A6B623"/>
<dbReference type="EnsemblMetazoa" id="PPA43856.1">
    <property type="protein sequence ID" value="PPA43856.1"/>
    <property type="gene ID" value="WBGene00282225"/>
</dbReference>
<proteinExistence type="predicted"/>
<evidence type="ECO:0000313" key="2">
    <source>
        <dbReference type="Proteomes" id="UP000005239"/>
    </source>
</evidence>
<reference evidence="1" key="2">
    <citation type="submission" date="2022-06" db="UniProtKB">
        <authorList>
            <consortium name="EnsemblMetazoa"/>
        </authorList>
    </citation>
    <scope>IDENTIFICATION</scope>
    <source>
        <strain evidence="1">PS312</strain>
    </source>
</reference>
<accession>A0A2A6B623</accession>
<organism evidence="1 2">
    <name type="scientific">Pristionchus pacificus</name>
    <name type="common">Parasitic nematode worm</name>
    <dbReference type="NCBI Taxonomy" id="54126"/>
    <lineage>
        <taxon>Eukaryota</taxon>
        <taxon>Metazoa</taxon>
        <taxon>Ecdysozoa</taxon>
        <taxon>Nematoda</taxon>
        <taxon>Chromadorea</taxon>
        <taxon>Rhabditida</taxon>
        <taxon>Rhabditina</taxon>
        <taxon>Diplogasteromorpha</taxon>
        <taxon>Diplogasteroidea</taxon>
        <taxon>Neodiplogasteridae</taxon>
        <taxon>Pristionchus</taxon>
    </lineage>
</organism>
<accession>A0A8R1V0R9</accession>
<gene>
    <name evidence="1" type="primary">WBGene00282225</name>
</gene>
<reference evidence="2" key="1">
    <citation type="journal article" date="2008" name="Nat. Genet.">
        <title>The Pristionchus pacificus genome provides a unique perspective on nematode lifestyle and parasitism.</title>
        <authorList>
            <person name="Dieterich C."/>
            <person name="Clifton S.W."/>
            <person name="Schuster L.N."/>
            <person name="Chinwalla A."/>
            <person name="Delehaunty K."/>
            <person name="Dinkelacker I."/>
            <person name="Fulton L."/>
            <person name="Fulton R."/>
            <person name="Godfrey J."/>
            <person name="Minx P."/>
            <person name="Mitreva M."/>
            <person name="Roeseler W."/>
            <person name="Tian H."/>
            <person name="Witte H."/>
            <person name="Yang S.P."/>
            <person name="Wilson R.K."/>
            <person name="Sommer R.J."/>
        </authorList>
    </citation>
    <scope>NUCLEOTIDE SEQUENCE [LARGE SCALE GENOMIC DNA]</scope>
    <source>
        <strain evidence="2">PS312</strain>
    </source>
</reference>
<name>A0A2A6B623_PRIPA</name>
<protein>
    <submittedName>
        <fullName evidence="1">Uncharacterized protein</fullName>
    </submittedName>
</protein>
<dbReference type="Proteomes" id="UP000005239">
    <property type="component" value="Unassembled WGS sequence"/>
</dbReference>
<sequence length="67" mass="7591">MRLSDDCMRWEGTSMEVAADEAKTDENGGPVVTVENCPAYETDLLVKLKDGWMNWKRKDEGKRGRGL</sequence>